<feature type="region of interest" description="Disordered" evidence="1">
    <location>
        <begin position="115"/>
        <end position="135"/>
    </location>
</feature>
<gene>
    <name evidence="2" type="ORF">O181_019056</name>
</gene>
<evidence type="ECO:0000313" key="3">
    <source>
        <dbReference type="Proteomes" id="UP000765509"/>
    </source>
</evidence>
<organism evidence="2 3">
    <name type="scientific">Austropuccinia psidii MF-1</name>
    <dbReference type="NCBI Taxonomy" id="1389203"/>
    <lineage>
        <taxon>Eukaryota</taxon>
        <taxon>Fungi</taxon>
        <taxon>Dikarya</taxon>
        <taxon>Basidiomycota</taxon>
        <taxon>Pucciniomycotina</taxon>
        <taxon>Pucciniomycetes</taxon>
        <taxon>Pucciniales</taxon>
        <taxon>Sphaerophragmiaceae</taxon>
        <taxon>Austropuccinia</taxon>
    </lineage>
</organism>
<dbReference type="Proteomes" id="UP000765509">
    <property type="component" value="Unassembled WGS sequence"/>
</dbReference>
<protein>
    <submittedName>
        <fullName evidence="2">Uncharacterized protein</fullName>
    </submittedName>
</protein>
<dbReference type="AlphaFoldDB" id="A0A9Q3C6F8"/>
<dbReference type="EMBL" id="AVOT02005549">
    <property type="protein sequence ID" value="MBW0479341.1"/>
    <property type="molecule type" value="Genomic_DNA"/>
</dbReference>
<evidence type="ECO:0000256" key="1">
    <source>
        <dbReference type="SAM" id="MobiDB-lite"/>
    </source>
</evidence>
<comment type="caution">
    <text evidence="2">The sequence shown here is derived from an EMBL/GenBank/DDBJ whole genome shotgun (WGS) entry which is preliminary data.</text>
</comment>
<evidence type="ECO:0000313" key="2">
    <source>
        <dbReference type="EMBL" id="MBW0479341.1"/>
    </source>
</evidence>
<keyword evidence="3" id="KW-1185">Reference proteome</keyword>
<reference evidence="2" key="1">
    <citation type="submission" date="2021-03" db="EMBL/GenBank/DDBJ databases">
        <title>Draft genome sequence of rust myrtle Austropuccinia psidii MF-1, a brazilian biotype.</title>
        <authorList>
            <person name="Quecine M.C."/>
            <person name="Pachon D.M.R."/>
            <person name="Bonatelli M.L."/>
            <person name="Correr F.H."/>
            <person name="Franceschini L.M."/>
            <person name="Leite T.F."/>
            <person name="Margarido G.R.A."/>
            <person name="Almeida C.A."/>
            <person name="Ferrarezi J.A."/>
            <person name="Labate C.A."/>
        </authorList>
    </citation>
    <scope>NUCLEOTIDE SEQUENCE</scope>
    <source>
        <strain evidence="2">MF-1</strain>
    </source>
</reference>
<proteinExistence type="predicted"/>
<accession>A0A9Q3C6F8</accession>
<sequence length="135" mass="14705">MGRLCIAPTMHIQQGPHDHPPGCCALYAPGRVYPAFVPQQRPALVMLAKKHTRNFCSLSAPSDHAARGAFAQDSLARTPLWLTMMKPYPSTNGHRDPKKADGNVFGRLALSPQVLICPPPPPRPPSDGHFTPQPE</sequence>
<name>A0A9Q3C6F8_9BASI</name>